<keyword evidence="4" id="KW-0812">Transmembrane</keyword>
<protein>
    <recommendedName>
        <fullName evidence="4">Methyltransferase</fullName>
        <ecNumber evidence="4">2.1.1.-</ecNumber>
    </recommendedName>
</protein>
<sequence>MLLKPGGYFAYSYPVAYAQDEDDLKIWREISALMDAFDIPIQHTPGLMIYFMLELAEDLLLEMDCILRPTGFIIICGKQSVVDFINKYLTALHWEAVAVYDTSLDAN</sequence>
<keyword evidence="2 4" id="KW-0808">Transferase</keyword>
<accession>A0A498HJW9</accession>
<dbReference type="GO" id="GO:0005768">
    <property type="term" value="C:endosome"/>
    <property type="evidence" value="ECO:0007669"/>
    <property type="project" value="TreeGrafter"/>
</dbReference>
<keyword evidence="6" id="KW-1185">Reference proteome</keyword>
<evidence type="ECO:0000313" key="5">
    <source>
        <dbReference type="EMBL" id="RXH71209.1"/>
    </source>
</evidence>
<dbReference type="EMBL" id="RDQH01000342">
    <property type="protein sequence ID" value="RXH71209.1"/>
    <property type="molecule type" value="Genomic_DNA"/>
</dbReference>
<dbReference type="GO" id="GO:0005802">
    <property type="term" value="C:trans-Golgi network"/>
    <property type="evidence" value="ECO:0007669"/>
    <property type="project" value="TreeGrafter"/>
</dbReference>
<evidence type="ECO:0000256" key="3">
    <source>
        <dbReference type="ARBA" id="ARBA00023180"/>
    </source>
</evidence>
<keyword evidence="4" id="KW-0735">Signal-anchor</keyword>
<dbReference type="AlphaFoldDB" id="A0A498HJW9"/>
<proteinExistence type="inferred from homology"/>
<dbReference type="Pfam" id="PF03141">
    <property type="entry name" value="Methyltransf_29"/>
    <property type="match status" value="1"/>
</dbReference>
<evidence type="ECO:0000256" key="1">
    <source>
        <dbReference type="ARBA" id="ARBA00022603"/>
    </source>
</evidence>
<dbReference type="GO" id="GO:0032259">
    <property type="term" value="P:methylation"/>
    <property type="evidence" value="ECO:0007669"/>
    <property type="project" value="UniProtKB-KW"/>
</dbReference>
<dbReference type="PANTHER" id="PTHR10108">
    <property type="entry name" value="SAM-DEPENDENT METHYLTRANSFERASE"/>
    <property type="match status" value="1"/>
</dbReference>
<gene>
    <name evidence="5" type="ORF">DVH24_018564</name>
</gene>
<dbReference type="Proteomes" id="UP000290289">
    <property type="component" value="Chromosome 16"/>
</dbReference>
<evidence type="ECO:0000313" key="6">
    <source>
        <dbReference type="Proteomes" id="UP000290289"/>
    </source>
</evidence>
<dbReference type="EC" id="2.1.1.-" evidence="4"/>
<dbReference type="InterPro" id="IPR004159">
    <property type="entry name" value="Put_SAM_MeTrfase"/>
</dbReference>
<dbReference type="GO" id="GO:0008168">
    <property type="term" value="F:methyltransferase activity"/>
    <property type="evidence" value="ECO:0007669"/>
    <property type="project" value="UniProtKB-UniRule"/>
</dbReference>
<keyword evidence="3 4" id="KW-0325">Glycoprotein</keyword>
<comment type="caution">
    <text evidence="5">The sequence shown here is derived from an EMBL/GenBank/DDBJ whole genome shotgun (WGS) entry which is preliminary data.</text>
</comment>
<reference evidence="5 6" key="1">
    <citation type="submission" date="2018-10" db="EMBL/GenBank/DDBJ databases">
        <title>A high-quality apple genome assembly.</title>
        <authorList>
            <person name="Hu J."/>
        </authorList>
    </citation>
    <scope>NUCLEOTIDE SEQUENCE [LARGE SCALE GENOMIC DNA]</scope>
    <source>
        <strain evidence="6">cv. HFTH1</strain>
        <tissue evidence="5">Young leaf</tissue>
    </source>
</reference>
<comment type="similarity">
    <text evidence="4">Belongs to the methyltransferase superfamily.</text>
</comment>
<dbReference type="PANTHER" id="PTHR10108:SF1120">
    <property type="entry name" value="METHYLTRANSFERASE PMT8-RELATED"/>
    <property type="match status" value="1"/>
</dbReference>
<comment type="subcellular location">
    <subcellularLocation>
        <location evidence="4">Membrane</location>
        <topology evidence="4">Single-pass type II membrane protein</topology>
    </subcellularLocation>
</comment>
<name>A0A498HJW9_MALDO</name>
<evidence type="ECO:0000256" key="4">
    <source>
        <dbReference type="RuleBase" id="RU366043"/>
    </source>
</evidence>
<dbReference type="GO" id="GO:0016020">
    <property type="term" value="C:membrane"/>
    <property type="evidence" value="ECO:0007669"/>
    <property type="project" value="UniProtKB-SubCell"/>
</dbReference>
<organism evidence="5 6">
    <name type="scientific">Malus domestica</name>
    <name type="common">Apple</name>
    <name type="synonym">Pyrus malus</name>
    <dbReference type="NCBI Taxonomy" id="3750"/>
    <lineage>
        <taxon>Eukaryota</taxon>
        <taxon>Viridiplantae</taxon>
        <taxon>Streptophyta</taxon>
        <taxon>Embryophyta</taxon>
        <taxon>Tracheophyta</taxon>
        <taxon>Spermatophyta</taxon>
        <taxon>Magnoliopsida</taxon>
        <taxon>eudicotyledons</taxon>
        <taxon>Gunneridae</taxon>
        <taxon>Pentapetalae</taxon>
        <taxon>rosids</taxon>
        <taxon>fabids</taxon>
        <taxon>Rosales</taxon>
        <taxon>Rosaceae</taxon>
        <taxon>Amygdaloideae</taxon>
        <taxon>Maleae</taxon>
        <taxon>Malus</taxon>
    </lineage>
</organism>
<evidence type="ECO:0000256" key="2">
    <source>
        <dbReference type="ARBA" id="ARBA00022679"/>
    </source>
</evidence>
<keyword evidence="1 4" id="KW-0489">Methyltransferase</keyword>